<gene>
    <name evidence="2" type="ordered locus">CFPG_248</name>
</gene>
<name>B6YQN9_AZOPC</name>
<protein>
    <recommendedName>
        <fullName evidence="1">Nucleotide modification associated domain-containing protein</fullName>
    </recommendedName>
</protein>
<accession>B6YQN9</accession>
<dbReference type="InterPro" id="IPR011630">
    <property type="entry name" value="DUF1599"/>
</dbReference>
<dbReference type="Pfam" id="PF07659">
    <property type="entry name" value="DUF1599"/>
    <property type="match status" value="2"/>
</dbReference>
<organism evidence="2 3">
    <name type="scientific">Azobacteroides pseudotrichonymphae genomovar. CFP2</name>
    <dbReference type="NCBI Taxonomy" id="511995"/>
    <lineage>
        <taxon>Bacteria</taxon>
        <taxon>Pseudomonadati</taxon>
        <taxon>Bacteroidota</taxon>
        <taxon>Bacteroidia</taxon>
        <taxon>Bacteroidales</taxon>
        <taxon>Candidatus Azobacteroides</taxon>
    </lineage>
</organism>
<dbReference type="HOGENOM" id="CLU_123222_0_0_10"/>
<proteinExistence type="predicted"/>
<dbReference type="OrthoDB" id="659365at2"/>
<feature type="domain" description="Nucleotide modification associated" evidence="1">
    <location>
        <begin position="127"/>
        <end position="186"/>
    </location>
</feature>
<reference evidence="3" key="1">
    <citation type="journal article" date="2008" name="Science">
        <title>Genome of an endosymbiont coupling N2 fixation to cellulolysis within RT protist cells in termite gut.</title>
        <authorList>
            <person name="Hongoh Y."/>
            <person name="Sharma V.K."/>
            <person name="Prakash T."/>
            <person name="Noda S."/>
            <person name="Toh H."/>
            <person name="Taylor T.D."/>
            <person name="Kudo T."/>
            <person name="Sakaki Y."/>
            <person name="Toyoda A."/>
            <person name="Hattori M."/>
            <person name="Ohkuma M."/>
        </authorList>
    </citation>
    <scope>NUCLEOTIDE SEQUENCE [LARGE SCALE GENOMIC DNA]</scope>
</reference>
<evidence type="ECO:0000313" key="2">
    <source>
        <dbReference type="EMBL" id="BAG83511.1"/>
    </source>
</evidence>
<dbReference type="eggNOG" id="ENOG502Z7RJ">
    <property type="taxonomic scope" value="Bacteria"/>
</dbReference>
<keyword evidence="3" id="KW-1185">Reference proteome</keyword>
<dbReference type="Proteomes" id="UP000000723">
    <property type="component" value="Chromosome"/>
</dbReference>
<dbReference type="AlphaFoldDB" id="B6YQN9"/>
<dbReference type="STRING" id="511995.CFPG_248"/>
<evidence type="ECO:0000313" key="3">
    <source>
        <dbReference type="Proteomes" id="UP000000723"/>
    </source>
</evidence>
<sequence>MDTWKINITHFEIDQIMEEFNHAIVICRDLFERKLKDYGASWRLMRPQSVTDQILIKTKRIRNLEMKNCSIVDETMEDDLMAIANYGIIGLIQLNLGFSSIVDMDNDQIMKLYDEHIKETEKLMQAKNHDYDDAWESMRTSSYVDFILTKIFRIKQIEQNGGKASSSEGIDRNYMDIINYALFALILTNRSK</sequence>
<feature type="domain" description="Nucleotide modification associated" evidence="1">
    <location>
        <begin position="34"/>
        <end position="94"/>
    </location>
</feature>
<dbReference type="KEGG" id="aps:CFPG_248"/>
<evidence type="ECO:0000259" key="1">
    <source>
        <dbReference type="Pfam" id="PF07659"/>
    </source>
</evidence>
<dbReference type="EMBL" id="AP010656">
    <property type="protein sequence ID" value="BAG83511.1"/>
    <property type="molecule type" value="Genomic_DNA"/>
</dbReference>